<name>A0A067GG91_CITSI</name>
<dbReference type="AlphaFoldDB" id="A0A067GG91"/>
<dbReference type="Proteomes" id="UP000027120">
    <property type="component" value="Unassembled WGS sequence"/>
</dbReference>
<gene>
    <name evidence="1" type="ORF">CISIN_1g0187181mg</name>
</gene>
<reference evidence="1 2" key="1">
    <citation type="submission" date="2014-04" db="EMBL/GenBank/DDBJ databases">
        <authorList>
            <consortium name="International Citrus Genome Consortium"/>
            <person name="Gmitter F."/>
            <person name="Chen C."/>
            <person name="Farmerie W."/>
            <person name="Harkins T."/>
            <person name="Desany B."/>
            <person name="Mohiuddin M."/>
            <person name="Kodira C."/>
            <person name="Borodovsky M."/>
            <person name="Lomsadze A."/>
            <person name="Burns P."/>
            <person name="Jenkins J."/>
            <person name="Prochnik S."/>
            <person name="Shu S."/>
            <person name="Chapman J."/>
            <person name="Pitluck S."/>
            <person name="Schmutz J."/>
            <person name="Rokhsar D."/>
        </authorList>
    </citation>
    <scope>NUCLEOTIDE SEQUENCE</scope>
</reference>
<evidence type="ECO:0000313" key="2">
    <source>
        <dbReference type="Proteomes" id="UP000027120"/>
    </source>
</evidence>
<evidence type="ECO:0000313" key="1">
    <source>
        <dbReference type="EMBL" id="KDO78688.1"/>
    </source>
</evidence>
<organism evidence="1 2">
    <name type="scientific">Citrus sinensis</name>
    <name type="common">Sweet orange</name>
    <name type="synonym">Citrus aurantium var. sinensis</name>
    <dbReference type="NCBI Taxonomy" id="2711"/>
    <lineage>
        <taxon>Eukaryota</taxon>
        <taxon>Viridiplantae</taxon>
        <taxon>Streptophyta</taxon>
        <taxon>Embryophyta</taxon>
        <taxon>Tracheophyta</taxon>
        <taxon>Spermatophyta</taxon>
        <taxon>Magnoliopsida</taxon>
        <taxon>eudicotyledons</taxon>
        <taxon>Gunneridae</taxon>
        <taxon>Pentapetalae</taxon>
        <taxon>rosids</taxon>
        <taxon>malvids</taxon>
        <taxon>Sapindales</taxon>
        <taxon>Rutaceae</taxon>
        <taxon>Aurantioideae</taxon>
        <taxon>Citrus</taxon>
    </lineage>
</organism>
<proteinExistence type="predicted"/>
<dbReference type="EMBL" id="KK784878">
    <property type="protein sequence ID" value="KDO78688.1"/>
    <property type="molecule type" value="Genomic_DNA"/>
</dbReference>
<keyword evidence="2" id="KW-1185">Reference proteome</keyword>
<protein>
    <submittedName>
        <fullName evidence="1">Uncharacterized protein</fullName>
    </submittedName>
</protein>
<sequence>TQVIPTIPEDGYFCSFRHKFASL</sequence>
<accession>A0A067GG91</accession>
<feature type="non-terminal residue" evidence="1">
    <location>
        <position position="1"/>
    </location>
</feature>